<evidence type="ECO:0000313" key="2">
    <source>
        <dbReference type="Proteomes" id="UP000521943"/>
    </source>
</evidence>
<keyword evidence="2" id="KW-1185">Reference proteome</keyword>
<organism evidence="1 2">
    <name type="scientific">Ephemerocybe angulata</name>
    <dbReference type="NCBI Taxonomy" id="980116"/>
    <lineage>
        <taxon>Eukaryota</taxon>
        <taxon>Fungi</taxon>
        <taxon>Dikarya</taxon>
        <taxon>Basidiomycota</taxon>
        <taxon>Agaricomycotina</taxon>
        <taxon>Agaricomycetes</taxon>
        <taxon>Agaricomycetidae</taxon>
        <taxon>Agaricales</taxon>
        <taxon>Agaricineae</taxon>
        <taxon>Psathyrellaceae</taxon>
        <taxon>Ephemerocybe</taxon>
    </lineage>
</organism>
<comment type="caution">
    <text evidence="1">The sequence shown here is derived from an EMBL/GenBank/DDBJ whole genome shotgun (WGS) entry which is preliminary data.</text>
</comment>
<name>A0A8H6HLL9_9AGAR</name>
<protein>
    <submittedName>
        <fullName evidence="1">Uncharacterized protein</fullName>
    </submittedName>
</protein>
<gene>
    <name evidence="1" type="ORF">DFP72DRAFT_1073399</name>
</gene>
<accession>A0A8H6HLL9</accession>
<evidence type="ECO:0000313" key="1">
    <source>
        <dbReference type="EMBL" id="KAF6749278.1"/>
    </source>
</evidence>
<sequence length="112" mass="13144">MSDAITPQEKTEICQNSIRALMHTIDTIFLSAIRIPLYELVDELIVLSRDRGAEDGMLELVDSFLKQASKFSAMDPFEWQYERYDRFCENDPDIELLKCELRDFQQKNRPGH</sequence>
<proteinExistence type="predicted"/>
<dbReference type="EMBL" id="JACGCI010000064">
    <property type="protein sequence ID" value="KAF6749278.1"/>
    <property type="molecule type" value="Genomic_DNA"/>
</dbReference>
<dbReference type="AlphaFoldDB" id="A0A8H6HLL9"/>
<dbReference type="Proteomes" id="UP000521943">
    <property type="component" value="Unassembled WGS sequence"/>
</dbReference>
<reference evidence="1 2" key="1">
    <citation type="submission" date="2020-07" db="EMBL/GenBank/DDBJ databases">
        <title>Comparative genomics of pyrophilous fungi reveals a link between fire events and developmental genes.</title>
        <authorList>
            <consortium name="DOE Joint Genome Institute"/>
            <person name="Steindorff A.S."/>
            <person name="Carver A."/>
            <person name="Calhoun S."/>
            <person name="Stillman K."/>
            <person name="Liu H."/>
            <person name="Lipzen A."/>
            <person name="Pangilinan J."/>
            <person name="Labutti K."/>
            <person name="Bruns T.D."/>
            <person name="Grigoriev I.V."/>
        </authorList>
    </citation>
    <scope>NUCLEOTIDE SEQUENCE [LARGE SCALE GENOMIC DNA]</scope>
    <source>
        <strain evidence="1 2">CBS 144469</strain>
    </source>
</reference>